<accession>A0ACA9S194</accession>
<evidence type="ECO:0000313" key="1">
    <source>
        <dbReference type="EMBL" id="CAG8819956.1"/>
    </source>
</evidence>
<evidence type="ECO:0000313" key="2">
    <source>
        <dbReference type="Proteomes" id="UP000789920"/>
    </source>
</evidence>
<feature type="non-terminal residue" evidence="1">
    <location>
        <position position="74"/>
    </location>
</feature>
<organism evidence="1 2">
    <name type="scientific">Racocetra persica</name>
    <dbReference type="NCBI Taxonomy" id="160502"/>
    <lineage>
        <taxon>Eukaryota</taxon>
        <taxon>Fungi</taxon>
        <taxon>Fungi incertae sedis</taxon>
        <taxon>Mucoromycota</taxon>
        <taxon>Glomeromycotina</taxon>
        <taxon>Glomeromycetes</taxon>
        <taxon>Diversisporales</taxon>
        <taxon>Gigasporaceae</taxon>
        <taxon>Racocetra</taxon>
    </lineage>
</organism>
<reference evidence="1" key="1">
    <citation type="submission" date="2021-06" db="EMBL/GenBank/DDBJ databases">
        <authorList>
            <person name="Kallberg Y."/>
            <person name="Tangrot J."/>
            <person name="Rosling A."/>
        </authorList>
    </citation>
    <scope>NUCLEOTIDE SEQUENCE</scope>
    <source>
        <strain evidence="1">MA461A</strain>
    </source>
</reference>
<proteinExistence type="predicted"/>
<dbReference type="EMBL" id="CAJVQC010082962">
    <property type="protein sequence ID" value="CAG8819956.1"/>
    <property type="molecule type" value="Genomic_DNA"/>
</dbReference>
<sequence length="74" mass="8286">LLDQFVTSGGKRKKVHLSHINELFFADNEIDMVVNCTEVNARAFSGVMDNTVFSSRGQTISVWAPHIKTIHILT</sequence>
<dbReference type="Proteomes" id="UP000789920">
    <property type="component" value="Unassembled WGS sequence"/>
</dbReference>
<comment type="caution">
    <text evidence="1">The sequence shown here is derived from an EMBL/GenBank/DDBJ whole genome shotgun (WGS) entry which is preliminary data.</text>
</comment>
<name>A0ACA9S194_9GLOM</name>
<feature type="non-terminal residue" evidence="1">
    <location>
        <position position="1"/>
    </location>
</feature>
<keyword evidence="2" id="KW-1185">Reference proteome</keyword>
<protein>
    <submittedName>
        <fullName evidence="1">14376_t:CDS:1</fullName>
    </submittedName>
</protein>
<gene>
    <name evidence="1" type="ORF">RPERSI_LOCUS25250</name>
</gene>